<evidence type="ECO:0000256" key="2">
    <source>
        <dbReference type="SAM" id="SignalP"/>
    </source>
</evidence>
<name>A0AA49EZW6_HELCH</name>
<dbReference type="GO" id="GO:0007608">
    <property type="term" value="P:sensory perception of smell"/>
    <property type="evidence" value="ECO:0007669"/>
    <property type="project" value="TreeGrafter"/>
</dbReference>
<gene>
    <name evidence="3" type="primary">OBP27c</name>
</gene>
<dbReference type="Gene3D" id="1.10.238.20">
    <property type="entry name" value="Pheromone/general odorant binding protein domain"/>
    <property type="match status" value="1"/>
</dbReference>
<accession>A0AA49EZW6</accession>
<dbReference type="GO" id="GO:0005615">
    <property type="term" value="C:extracellular space"/>
    <property type="evidence" value="ECO:0007669"/>
    <property type="project" value="TreeGrafter"/>
</dbReference>
<feature type="chain" id="PRO_5041228169" evidence="2">
    <location>
        <begin position="20"/>
        <end position="137"/>
    </location>
</feature>
<proteinExistence type="evidence at transcript level"/>
<dbReference type="Pfam" id="PF01395">
    <property type="entry name" value="PBP_GOBP"/>
    <property type="match status" value="1"/>
</dbReference>
<dbReference type="GO" id="GO:0005549">
    <property type="term" value="F:odorant binding"/>
    <property type="evidence" value="ECO:0007669"/>
    <property type="project" value="InterPro"/>
</dbReference>
<organism evidence="3">
    <name type="scientific">Heliconius charithonia</name>
    <name type="common">Zebra longwing butterfly</name>
    <dbReference type="NCBI Taxonomy" id="33434"/>
    <lineage>
        <taxon>Eukaryota</taxon>
        <taxon>Metazoa</taxon>
        <taxon>Ecdysozoa</taxon>
        <taxon>Arthropoda</taxon>
        <taxon>Hexapoda</taxon>
        <taxon>Insecta</taxon>
        <taxon>Pterygota</taxon>
        <taxon>Neoptera</taxon>
        <taxon>Endopterygota</taxon>
        <taxon>Lepidoptera</taxon>
        <taxon>Glossata</taxon>
        <taxon>Ditrysia</taxon>
        <taxon>Papilionoidea</taxon>
        <taxon>Nymphalidae</taxon>
        <taxon>Heliconiinae</taxon>
        <taxon>Heliconiini</taxon>
        <taxon>Heliconius</taxon>
    </lineage>
</organism>
<reference evidence="3" key="2">
    <citation type="journal article" date="2023" name="Proc. Natl. Acad. Sci. U.S.A.">
        <title>Sex-linked gene traffic underlies the acquisition of sexually dimorphic UV color vision in Heliconius butterflies.</title>
        <authorList>
            <person name="Chakraborty M."/>
            <person name="Lara A.G."/>
            <person name="Dang A."/>
            <person name="McCulloch K.J."/>
            <person name="Rainbow D."/>
            <person name="Carter D."/>
            <person name="Ngo L.T."/>
            <person name="Solares E."/>
            <person name="Said I."/>
            <person name="Corbett-Detig R.B."/>
            <person name="Gilbert L.E."/>
            <person name="Emerson J.J."/>
            <person name="Briscoe A.D."/>
        </authorList>
    </citation>
    <scope>NUCLEOTIDE SEQUENCE</scope>
</reference>
<evidence type="ECO:0000256" key="1">
    <source>
        <dbReference type="ARBA" id="ARBA00022729"/>
    </source>
</evidence>
<reference evidence="3" key="1">
    <citation type="submission" date="2022-12" db="EMBL/GenBank/DDBJ databases">
        <authorList>
            <person name="Briscoe A.D."/>
        </authorList>
    </citation>
    <scope>NUCLEOTIDE SEQUENCE</scope>
</reference>
<dbReference type="SUPFAM" id="SSF47565">
    <property type="entry name" value="Insect pheromone/odorant-binding proteins"/>
    <property type="match status" value="1"/>
</dbReference>
<evidence type="ECO:0000313" key="3">
    <source>
        <dbReference type="EMBL" id="WHU27546.1"/>
    </source>
</evidence>
<protein>
    <submittedName>
        <fullName evidence="3">Odorant binding protein 27c</fullName>
    </submittedName>
</protein>
<dbReference type="SMART" id="SM00708">
    <property type="entry name" value="PhBP"/>
    <property type="match status" value="1"/>
</dbReference>
<keyword evidence="1 2" id="KW-0732">Signal</keyword>
<dbReference type="InterPro" id="IPR036728">
    <property type="entry name" value="PBP_GOBP_sf"/>
</dbReference>
<dbReference type="InterPro" id="IPR006170">
    <property type="entry name" value="PBP/GOBP"/>
</dbReference>
<dbReference type="PANTHER" id="PTHR11857">
    <property type="entry name" value="ODORANT BINDING PROTEIN-RELATED"/>
    <property type="match status" value="1"/>
</dbReference>
<feature type="signal peptide" evidence="2">
    <location>
        <begin position="1"/>
        <end position="19"/>
    </location>
</feature>
<sequence length="137" mass="15059">MNTLWFFLFISIALVKGNALFNVPSEYAGEILEAAANCIDSTGAGADAVQKVISANLENTEAFKKFLYCFSYKSGYVDSKGHFVVDQMTKLIGNHKDKAKFIDALNLCNKSEAGNTIDTAYQLAVCFKDNSPIYFTV</sequence>
<dbReference type="CDD" id="cd23992">
    <property type="entry name" value="PBP_GOBP"/>
    <property type="match status" value="1"/>
</dbReference>
<dbReference type="EMBL" id="OQ064273">
    <property type="protein sequence ID" value="WHU27546.1"/>
    <property type="molecule type" value="mRNA"/>
</dbReference>
<dbReference type="AlphaFoldDB" id="A0AA49EZW6"/>